<keyword evidence="5" id="KW-0663">Pyridoxal phosphate</keyword>
<dbReference type="InterPro" id="IPR050596">
    <property type="entry name" value="AspAT/PAT-like"/>
</dbReference>
<dbReference type="InterPro" id="IPR015424">
    <property type="entry name" value="PyrdxlP-dep_Trfase"/>
</dbReference>
<accession>A0ABP6V060</accession>
<comment type="cofactor">
    <cofactor evidence="1">
        <name>pyridoxal 5'-phosphate</name>
        <dbReference type="ChEBI" id="CHEBI:597326"/>
    </cofactor>
</comment>
<dbReference type="RefSeq" id="WP_344854561.1">
    <property type="nucleotide sequence ID" value="NZ_BAAAZN010000001.1"/>
</dbReference>
<evidence type="ECO:0000259" key="7">
    <source>
        <dbReference type="Pfam" id="PF00155"/>
    </source>
</evidence>
<keyword evidence="3 8" id="KW-0032">Aminotransferase</keyword>
<dbReference type="CDD" id="cd00609">
    <property type="entry name" value="AAT_like"/>
    <property type="match status" value="1"/>
</dbReference>
<keyword evidence="6" id="KW-0045">Antibiotic biosynthesis</keyword>
<dbReference type="GO" id="GO:0008483">
    <property type="term" value="F:transaminase activity"/>
    <property type="evidence" value="ECO:0007669"/>
    <property type="project" value="UniProtKB-KW"/>
</dbReference>
<evidence type="ECO:0000256" key="3">
    <source>
        <dbReference type="ARBA" id="ARBA00022576"/>
    </source>
</evidence>
<dbReference type="PANTHER" id="PTHR46383:SF1">
    <property type="entry name" value="ASPARTATE AMINOTRANSFERASE"/>
    <property type="match status" value="1"/>
</dbReference>
<name>A0ABP6V060_9PSEU</name>
<keyword evidence="4" id="KW-0808">Transferase</keyword>
<dbReference type="InterPro" id="IPR004839">
    <property type="entry name" value="Aminotransferase_I/II_large"/>
</dbReference>
<sequence>MERLMALELAERARQQGVLPMPGVPSLPMAEHVVEAVRRAAGQVLPRQTRGRPELRGVLADHLREAFGLAVDPERELLVTHGAQHGMSVALRALVSPGDEILVPAPTYFFDGMVRMAGARPVYLPSRAADGWATDLDALRAAVTPETRAILLCNPANPTGYTPAAGELAAILSLAAEHGLLVLSDESYARYVHSGAGYTPLQTLREHWPELVTVTSLSKNYAFTPWRVGYVHAPAPLLERVHRAFEWDAITVGDVPQAAACAVVSGPQEWLDEVYATFPRRRDLLCSALETAGLPVVRPAAGIFAFPDFSRLGVRGRELEDLLLQYGIPGIAGDAFHGEGTHARLLYGGTEPDLAEAGRRLVTLVHERGQ</sequence>
<gene>
    <name evidence="8" type="ORF">GCM10022222_04000</name>
</gene>
<evidence type="ECO:0000256" key="6">
    <source>
        <dbReference type="ARBA" id="ARBA00023194"/>
    </source>
</evidence>
<evidence type="ECO:0000256" key="4">
    <source>
        <dbReference type="ARBA" id="ARBA00022679"/>
    </source>
</evidence>
<protein>
    <submittedName>
        <fullName evidence="8">Pyridoxal phosphate-dependent aminotransferase</fullName>
    </submittedName>
</protein>
<keyword evidence="9" id="KW-1185">Reference proteome</keyword>
<dbReference type="PANTHER" id="PTHR46383">
    <property type="entry name" value="ASPARTATE AMINOTRANSFERASE"/>
    <property type="match status" value="1"/>
</dbReference>
<evidence type="ECO:0000313" key="9">
    <source>
        <dbReference type="Proteomes" id="UP001500689"/>
    </source>
</evidence>
<dbReference type="InterPro" id="IPR015422">
    <property type="entry name" value="PyrdxlP-dep_Trfase_small"/>
</dbReference>
<evidence type="ECO:0000313" key="8">
    <source>
        <dbReference type="EMBL" id="GAA3524627.1"/>
    </source>
</evidence>
<evidence type="ECO:0000256" key="2">
    <source>
        <dbReference type="ARBA" id="ARBA00007441"/>
    </source>
</evidence>
<comment type="caution">
    <text evidence="8">The sequence shown here is derived from an EMBL/GenBank/DDBJ whole genome shotgun (WGS) entry which is preliminary data.</text>
</comment>
<dbReference type="EMBL" id="BAAAZN010000001">
    <property type="protein sequence ID" value="GAA3524627.1"/>
    <property type="molecule type" value="Genomic_DNA"/>
</dbReference>
<dbReference type="InterPro" id="IPR015421">
    <property type="entry name" value="PyrdxlP-dep_Trfase_major"/>
</dbReference>
<dbReference type="Gene3D" id="3.40.640.10">
    <property type="entry name" value="Type I PLP-dependent aspartate aminotransferase-like (Major domain)"/>
    <property type="match status" value="1"/>
</dbReference>
<proteinExistence type="inferred from homology"/>
<dbReference type="Proteomes" id="UP001500689">
    <property type="component" value="Unassembled WGS sequence"/>
</dbReference>
<evidence type="ECO:0000256" key="5">
    <source>
        <dbReference type="ARBA" id="ARBA00022898"/>
    </source>
</evidence>
<evidence type="ECO:0000256" key="1">
    <source>
        <dbReference type="ARBA" id="ARBA00001933"/>
    </source>
</evidence>
<dbReference type="Gene3D" id="3.90.1150.10">
    <property type="entry name" value="Aspartate Aminotransferase, domain 1"/>
    <property type="match status" value="1"/>
</dbReference>
<organism evidence="8 9">
    <name type="scientific">Amycolatopsis ultiminotia</name>
    <dbReference type="NCBI Taxonomy" id="543629"/>
    <lineage>
        <taxon>Bacteria</taxon>
        <taxon>Bacillati</taxon>
        <taxon>Actinomycetota</taxon>
        <taxon>Actinomycetes</taxon>
        <taxon>Pseudonocardiales</taxon>
        <taxon>Pseudonocardiaceae</taxon>
        <taxon>Amycolatopsis</taxon>
    </lineage>
</organism>
<reference evidence="9" key="1">
    <citation type="journal article" date="2019" name="Int. J. Syst. Evol. Microbiol.">
        <title>The Global Catalogue of Microorganisms (GCM) 10K type strain sequencing project: providing services to taxonomists for standard genome sequencing and annotation.</title>
        <authorList>
            <consortium name="The Broad Institute Genomics Platform"/>
            <consortium name="The Broad Institute Genome Sequencing Center for Infectious Disease"/>
            <person name="Wu L."/>
            <person name="Ma J."/>
        </authorList>
    </citation>
    <scope>NUCLEOTIDE SEQUENCE [LARGE SCALE GENOMIC DNA]</scope>
    <source>
        <strain evidence="9">JCM 16898</strain>
    </source>
</reference>
<feature type="domain" description="Aminotransferase class I/classII large" evidence="7">
    <location>
        <begin position="48"/>
        <end position="360"/>
    </location>
</feature>
<dbReference type="SUPFAM" id="SSF53383">
    <property type="entry name" value="PLP-dependent transferases"/>
    <property type="match status" value="1"/>
</dbReference>
<dbReference type="Pfam" id="PF00155">
    <property type="entry name" value="Aminotran_1_2"/>
    <property type="match status" value="1"/>
</dbReference>
<comment type="similarity">
    <text evidence="2">Belongs to the class-I pyridoxal-phosphate-dependent aminotransferase family.</text>
</comment>